<dbReference type="PRINTS" id="PR00459">
    <property type="entry name" value="ASPEROXIDASE"/>
</dbReference>
<name>A0A067K1N3_JATCU</name>
<dbReference type="GO" id="GO:0006979">
    <property type="term" value="P:response to oxidative stress"/>
    <property type="evidence" value="ECO:0007669"/>
    <property type="project" value="InterPro"/>
</dbReference>
<accession>A0A067K1N3</accession>
<dbReference type="AlphaFoldDB" id="A0A067K1N3"/>
<keyword evidence="2" id="KW-1185">Reference proteome</keyword>
<dbReference type="InterPro" id="IPR002207">
    <property type="entry name" value="Peroxidase_I"/>
</dbReference>
<dbReference type="GO" id="GO:0020037">
    <property type="term" value="F:heme binding"/>
    <property type="evidence" value="ECO:0007669"/>
    <property type="project" value="InterPro"/>
</dbReference>
<protein>
    <submittedName>
        <fullName evidence="1">Uncharacterized protein</fullName>
    </submittedName>
</protein>
<dbReference type="Proteomes" id="UP000027138">
    <property type="component" value="Unassembled WGS sequence"/>
</dbReference>
<dbReference type="STRING" id="180498.A0A067K1N3"/>
<dbReference type="SUPFAM" id="SSF48113">
    <property type="entry name" value="Heme-dependent peroxidases"/>
    <property type="match status" value="1"/>
</dbReference>
<evidence type="ECO:0000313" key="2">
    <source>
        <dbReference type="Proteomes" id="UP000027138"/>
    </source>
</evidence>
<proteinExistence type="predicted"/>
<evidence type="ECO:0000313" key="1">
    <source>
        <dbReference type="EMBL" id="KDP30126.1"/>
    </source>
</evidence>
<reference evidence="1 2" key="1">
    <citation type="journal article" date="2014" name="PLoS ONE">
        <title>Global Analysis of Gene Expression Profiles in Physic Nut (Jatropha curcas L.) Seedlings Exposed to Salt Stress.</title>
        <authorList>
            <person name="Zhang L."/>
            <person name="Zhang C."/>
            <person name="Wu P."/>
            <person name="Chen Y."/>
            <person name="Li M."/>
            <person name="Jiang H."/>
            <person name="Wu G."/>
        </authorList>
    </citation>
    <scope>NUCLEOTIDE SEQUENCE [LARGE SCALE GENOMIC DNA]</scope>
    <source>
        <strain evidence="2">cv. GZQX0401</strain>
        <tissue evidence="1">Young leaves</tissue>
    </source>
</reference>
<organism evidence="1 2">
    <name type="scientific">Jatropha curcas</name>
    <name type="common">Barbados nut</name>
    <dbReference type="NCBI Taxonomy" id="180498"/>
    <lineage>
        <taxon>Eukaryota</taxon>
        <taxon>Viridiplantae</taxon>
        <taxon>Streptophyta</taxon>
        <taxon>Embryophyta</taxon>
        <taxon>Tracheophyta</taxon>
        <taxon>Spermatophyta</taxon>
        <taxon>Magnoliopsida</taxon>
        <taxon>eudicotyledons</taxon>
        <taxon>Gunneridae</taxon>
        <taxon>Pentapetalae</taxon>
        <taxon>rosids</taxon>
        <taxon>fabids</taxon>
        <taxon>Malpighiales</taxon>
        <taxon>Euphorbiaceae</taxon>
        <taxon>Crotonoideae</taxon>
        <taxon>Jatropheae</taxon>
        <taxon>Jatropha</taxon>
    </lineage>
</organism>
<dbReference type="EMBL" id="KK914704">
    <property type="protein sequence ID" value="KDP30126.1"/>
    <property type="molecule type" value="Genomic_DNA"/>
</dbReference>
<dbReference type="InterPro" id="IPR010255">
    <property type="entry name" value="Haem_peroxidase_sf"/>
</dbReference>
<dbReference type="Gene3D" id="1.10.520.10">
    <property type="match status" value="1"/>
</dbReference>
<gene>
    <name evidence="1" type="ORF">JCGZ_18121</name>
</gene>
<sequence length="165" mass="18619">MQCVVTVPFNLEQFPILSYTDFYQLAGVTAIEVTSGSEIPFHPRREFSSASLMLWIFGTEKSKIKQNSQALARPTVQVSTLMLESRKISMETHSLARPSRTIWHAHATNSSLYVPLSMACAETSLELRLRHALTMLNSTLVLSIKFYFGLKNTSQSLLLAWAHIR</sequence>
<dbReference type="GO" id="GO:0004601">
    <property type="term" value="F:peroxidase activity"/>
    <property type="evidence" value="ECO:0007669"/>
    <property type="project" value="InterPro"/>
</dbReference>